<keyword evidence="7 9" id="KW-0326">Glycosidase</keyword>
<dbReference type="CDD" id="cd06548">
    <property type="entry name" value="GH18_chitinase"/>
    <property type="match status" value="1"/>
</dbReference>
<dbReference type="Gene3D" id="3.10.50.10">
    <property type="match status" value="1"/>
</dbReference>
<accession>A0A3D8RPW1</accession>
<dbReference type="PROSITE" id="PS01095">
    <property type="entry name" value="GH18_1"/>
    <property type="match status" value="1"/>
</dbReference>
<feature type="compositionally biased region" description="Basic and acidic residues" evidence="10">
    <location>
        <begin position="422"/>
        <end position="435"/>
    </location>
</feature>
<sequence>MSSFHGNWGQPPPIPYASRPTHQARRPSQAELVAKNEHIMLINAVYYPNYRVYREDTPASMNLSCISHVFYAFANVAPDGGVVLGDEWADLQMPVDGSSGCLGSLMQLKAQHQHLKVILSIGGGGGSQHFASVASSAVKRDNFGRSARGLVDASGFDGIDIDWEHPSDAEQGRDFLALLATIRLHLPDDQYLLTAALPAGQWALQHINLFQAQDYLDLVNLMAYDFSGSWTPKSGHQAQLFATNPNQPSTAAAVDYVLSTGFPAAKILLGIPVYGRSFLGASGPDQDYTGQGGEEGTFEYKELPRPGAQEAVDTTAVAAWCTGGDGGFISYDNPETVRLKAKYVKDKRLGGLFYWTGTADAPPGVLLFCSMDGRSTINRHVQLYYQLNPPPLAASTALITLESLHKFLVSVVSGDRLGSGIPRDRGTRASMDRVGGDQGIHYSEAQIPTTE</sequence>
<comment type="caution">
    <text evidence="12">The sequence shown here is derived from an EMBL/GenBank/DDBJ whole genome shotgun (WGS) entry which is preliminary data.</text>
</comment>
<feature type="region of interest" description="Disordered" evidence="10">
    <location>
        <begin position="1"/>
        <end position="26"/>
    </location>
</feature>
<reference evidence="12 13" key="1">
    <citation type="journal article" date="2018" name="IMA Fungus">
        <title>IMA Genome-F 9: Draft genome sequence of Annulohypoxylon stygium, Aspergillus mulundensis, Berkeleyomyces basicola (syn. Thielaviopsis basicola), Ceratocystis smalleyi, two Cercospora beticola strains, Coleophoma cylindrospora, Fusarium fracticaudum, Phialophora cf. hyalina, and Morchella septimelata.</title>
        <authorList>
            <person name="Wingfield B.D."/>
            <person name="Bills G.F."/>
            <person name="Dong Y."/>
            <person name="Huang W."/>
            <person name="Nel W.J."/>
            <person name="Swalarsk-Parry B.S."/>
            <person name="Vaghefi N."/>
            <person name="Wilken P.M."/>
            <person name="An Z."/>
            <person name="de Beer Z.W."/>
            <person name="De Vos L."/>
            <person name="Chen L."/>
            <person name="Duong T.A."/>
            <person name="Gao Y."/>
            <person name="Hammerbacher A."/>
            <person name="Kikkert J.R."/>
            <person name="Li Y."/>
            <person name="Li H."/>
            <person name="Li K."/>
            <person name="Li Q."/>
            <person name="Liu X."/>
            <person name="Ma X."/>
            <person name="Naidoo K."/>
            <person name="Pethybridge S.J."/>
            <person name="Sun J."/>
            <person name="Steenkamp E.T."/>
            <person name="van der Nest M.A."/>
            <person name="van Wyk S."/>
            <person name="Wingfield M.J."/>
            <person name="Xiong C."/>
            <person name="Yue Q."/>
            <person name="Zhang X."/>
        </authorList>
    </citation>
    <scope>NUCLEOTIDE SEQUENCE [LARGE SCALE GENOMIC DNA]</scope>
    <source>
        <strain evidence="12 13">BP5796</strain>
    </source>
</reference>
<dbReference type="SMART" id="SM00636">
    <property type="entry name" value="Glyco_18"/>
    <property type="match status" value="1"/>
</dbReference>
<evidence type="ECO:0000256" key="1">
    <source>
        <dbReference type="ARBA" id="ARBA00000822"/>
    </source>
</evidence>
<dbReference type="FunFam" id="3.10.50.10:FF:000009">
    <property type="entry name" value="CTS2p putative chitinase"/>
    <property type="match status" value="1"/>
</dbReference>
<keyword evidence="6" id="KW-0119">Carbohydrate metabolism</keyword>
<organism evidence="12 13">
    <name type="scientific">Coleophoma crateriformis</name>
    <dbReference type="NCBI Taxonomy" id="565419"/>
    <lineage>
        <taxon>Eukaryota</taxon>
        <taxon>Fungi</taxon>
        <taxon>Dikarya</taxon>
        <taxon>Ascomycota</taxon>
        <taxon>Pezizomycotina</taxon>
        <taxon>Leotiomycetes</taxon>
        <taxon>Helotiales</taxon>
        <taxon>Dermateaceae</taxon>
        <taxon>Coleophoma</taxon>
    </lineage>
</organism>
<name>A0A3D8RPW1_9HELO</name>
<protein>
    <recommendedName>
        <fullName evidence="3">chitinase</fullName>
        <ecNumber evidence="3">3.2.1.14</ecNumber>
    </recommendedName>
</protein>
<gene>
    <name evidence="12" type="ORF">BP5796_06807</name>
</gene>
<keyword evidence="5" id="KW-0146">Chitin degradation</keyword>
<dbReference type="Pfam" id="PF00704">
    <property type="entry name" value="Glyco_hydro_18"/>
    <property type="match status" value="1"/>
</dbReference>
<evidence type="ECO:0000259" key="11">
    <source>
        <dbReference type="PROSITE" id="PS51910"/>
    </source>
</evidence>
<feature type="region of interest" description="Disordered" evidence="10">
    <location>
        <begin position="422"/>
        <end position="451"/>
    </location>
</feature>
<evidence type="ECO:0000256" key="6">
    <source>
        <dbReference type="ARBA" id="ARBA00023277"/>
    </source>
</evidence>
<dbReference type="InterPro" id="IPR011583">
    <property type="entry name" value="Chitinase_II/V-like_cat"/>
</dbReference>
<dbReference type="PANTHER" id="PTHR11177:SF228">
    <property type="entry name" value="CHITINASE"/>
    <property type="match status" value="1"/>
</dbReference>
<dbReference type="Gene3D" id="3.20.20.80">
    <property type="entry name" value="Glycosidases"/>
    <property type="match status" value="1"/>
</dbReference>
<evidence type="ECO:0000256" key="8">
    <source>
        <dbReference type="ARBA" id="ARBA00023326"/>
    </source>
</evidence>
<dbReference type="OrthoDB" id="76388at2759"/>
<comment type="catalytic activity">
    <reaction evidence="1">
        <text>Random endo-hydrolysis of N-acetyl-beta-D-glucosaminide (1-&gt;4)-beta-linkages in chitin and chitodextrins.</text>
        <dbReference type="EC" id="3.2.1.14"/>
    </reaction>
</comment>
<keyword evidence="4 9" id="KW-0378">Hydrolase</keyword>
<dbReference type="GO" id="GO:0006032">
    <property type="term" value="P:chitin catabolic process"/>
    <property type="evidence" value="ECO:0007669"/>
    <property type="project" value="UniProtKB-KW"/>
</dbReference>
<keyword evidence="13" id="KW-1185">Reference proteome</keyword>
<dbReference type="GO" id="GO:0008061">
    <property type="term" value="F:chitin binding"/>
    <property type="evidence" value="ECO:0007669"/>
    <property type="project" value="InterPro"/>
</dbReference>
<evidence type="ECO:0000256" key="4">
    <source>
        <dbReference type="ARBA" id="ARBA00022801"/>
    </source>
</evidence>
<evidence type="ECO:0000256" key="3">
    <source>
        <dbReference type="ARBA" id="ARBA00012729"/>
    </source>
</evidence>
<evidence type="ECO:0000256" key="7">
    <source>
        <dbReference type="ARBA" id="ARBA00023295"/>
    </source>
</evidence>
<comment type="similarity">
    <text evidence="2">Belongs to the glycosyl hydrolase 18 family. Chitinase class V subfamily.</text>
</comment>
<dbReference type="GO" id="GO:0005576">
    <property type="term" value="C:extracellular region"/>
    <property type="evidence" value="ECO:0007669"/>
    <property type="project" value="TreeGrafter"/>
</dbReference>
<dbReference type="InterPro" id="IPR001223">
    <property type="entry name" value="Glyco_hydro18_cat"/>
</dbReference>
<dbReference type="SUPFAM" id="SSF51445">
    <property type="entry name" value="(Trans)glycosidases"/>
    <property type="match status" value="1"/>
</dbReference>
<keyword evidence="8" id="KW-0624">Polysaccharide degradation</keyword>
<dbReference type="InterPro" id="IPR017853">
    <property type="entry name" value="GH"/>
</dbReference>
<dbReference type="InterPro" id="IPR001579">
    <property type="entry name" value="Glyco_hydro_18_chit_AS"/>
</dbReference>
<dbReference type="EMBL" id="PDLN01000009">
    <property type="protein sequence ID" value="RDW75986.1"/>
    <property type="molecule type" value="Genomic_DNA"/>
</dbReference>
<evidence type="ECO:0000313" key="12">
    <source>
        <dbReference type="EMBL" id="RDW75986.1"/>
    </source>
</evidence>
<proteinExistence type="inferred from homology"/>
<dbReference type="GO" id="GO:0008843">
    <property type="term" value="F:endochitinase activity"/>
    <property type="evidence" value="ECO:0007669"/>
    <property type="project" value="UniProtKB-EC"/>
</dbReference>
<evidence type="ECO:0000256" key="5">
    <source>
        <dbReference type="ARBA" id="ARBA00023024"/>
    </source>
</evidence>
<dbReference type="InterPro" id="IPR050314">
    <property type="entry name" value="Glycosyl_Hydrlase_18"/>
</dbReference>
<dbReference type="SUPFAM" id="SSF54556">
    <property type="entry name" value="Chitinase insertion domain"/>
    <property type="match status" value="1"/>
</dbReference>
<dbReference type="GO" id="GO:0000272">
    <property type="term" value="P:polysaccharide catabolic process"/>
    <property type="evidence" value="ECO:0007669"/>
    <property type="project" value="UniProtKB-KW"/>
</dbReference>
<dbReference type="AlphaFoldDB" id="A0A3D8RPW1"/>
<dbReference type="EC" id="3.2.1.14" evidence="3"/>
<evidence type="ECO:0000256" key="10">
    <source>
        <dbReference type="SAM" id="MobiDB-lite"/>
    </source>
</evidence>
<evidence type="ECO:0000256" key="2">
    <source>
        <dbReference type="ARBA" id="ARBA00008682"/>
    </source>
</evidence>
<dbReference type="InterPro" id="IPR029070">
    <property type="entry name" value="Chitinase_insertion_sf"/>
</dbReference>
<feature type="domain" description="GH18" evidence="11">
    <location>
        <begin position="41"/>
        <end position="384"/>
    </location>
</feature>
<dbReference type="PANTHER" id="PTHR11177">
    <property type="entry name" value="CHITINASE"/>
    <property type="match status" value="1"/>
</dbReference>
<evidence type="ECO:0000256" key="9">
    <source>
        <dbReference type="RuleBase" id="RU000489"/>
    </source>
</evidence>
<dbReference type="Proteomes" id="UP000256328">
    <property type="component" value="Unassembled WGS sequence"/>
</dbReference>
<dbReference type="PROSITE" id="PS51910">
    <property type="entry name" value="GH18_2"/>
    <property type="match status" value="1"/>
</dbReference>
<evidence type="ECO:0000313" key="13">
    <source>
        <dbReference type="Proteomes" id="UP000256328"/>
    </source>
</evidence>